<feature type="domain" description="Lipocalin/cytosolic fatty-acid binding" evidence="4">
    <location>
        <begin position="33"/>
        <end position="178"/>
    </location>
</feature>
<dbReference type="InterPro" id="IPR022271">
    <property type="entry name" value="Lipocalin_ApoD"/>
</dbReference>
<keyword evidence="2 3" id="KW-0449">Lipoprotein</keyword>
<sequence length="187" mass="21498">MRSFLLCSFTLLALVGCSLMSPRREPIALVPSIDLPRFMGDWYVIATIPLWPERKAYNPIETYTLQADGTIGVRYRMRKGGFDKPLKVYRPTGFVEPGTGNALWGMQFVWPFKGEYRIAFVESSPNGDYSATIIARSKRDYVWLMARTPTITETDYQRYVQRIAAMGYDVAQLRRVPQQRPEPVTKD</sequence>
<comment type="function">
    <text evidence="2">Involved in the storage or transport of lipids necessary for membrane maintenance under stressful conditions. Displays a binding preference for lysophospholipids.</text>
</comment>
<dbReference type="GO" id="GO:0009279">
    <property type="term" value="C:cell outer membrane"/>
    <property type="evidence" value="ECO:0007669"/>
    <property type="project" value="UniProtKB-SubCell"/>
</dbReference>
<name>I8T8Z5_9GAMM</name>
<evidence type="ECO:0000313" key="6">
    <source>
        <dbReference type="Proteomes" id="UP000003704"/>
    </source>
</evidence>
<feature type="signal peptide" evidence="2">
    <location>
        <begin position="1"/>
        <end position="20"/>
    </location>
</feature>
<evidence type="ECO:0000313" key="5">
    <source>
        <dbReference type="EMBL" id="EIT70435.1"/>
    </source>
</evidence>
<comment type="similarity">
    <text evidence="1 2">Belongs to the calycin superfamily. Lipocalin family.</text>
</comment>
<evidence type="ECO:0000259" key="4">
    <source>
        <dbReference type="Pfam" id="PF08212"/>
    </source>
</evidence>
<dbReference type="AlphaFoldDB" id="I8T8Z5"/>
<dbReference type="GO" id="GO:0008289">
    <property type="term" value="F:lipid binding"/>
    <property type="evidence" value="ECO:0007669"/>
    <property type="project" value="UniProtKB-UniRule"/>
</dbReference>
<keyword evidence="2" id="KW-0446">Lipid-binding</keyword>
<evidence type="ECO:0000256" key="3">
    <source>
        <dbReference type="PIRSR" id="PIRSR036893-52"/>
    </source>
</evidence>
<accession>I8T8Z5</accession>
<dbReference type="PANTHER" id="PTHR10612:SF34">
    <property type="entry name" value="APOLIPOPROTEIN D"/>
    <property type="match status" value="1"/>
</dbReference>
<dbReference type="InterPro" id="IPR047202">
    <property type="entry name" value="Lipocalin_Blc-like_dom"/>
</dbReference>
<dbReference type="PANTHER" id="PTHR10612">
    <property type="entry name" value="APOLIPOPROTEIN D"/>
    <property type="match status" value="1"/>
</dbReference>
<keyword evidence="6" id="KW-1185">Reference proteome</keyword>
<dbReference type="OrthoDB" id="9793905at2"/>
<dbReference type="InterPro" id="IPR002446">
    <property type="entry name" value="Lipocalin_bac"/>
</dbReference>
<dbReference type="GO" id="GO:0006950">
    <property type="term" value="P:response to stress"/>
    <property type="evidence" value="ECO:0007669"/>
    <property type="project" value="UniProtKB-ARBA"/>
</dbReference>
<dbReference type="InterPro" id="IPR012674">
    <property type="entry name" value="Calycin"/>
</dbReference>
<gene>
    <name evidence="5" type="ORF">WQQ_05720</name>
</gene>
<proteinExistence type="inferred from homology"/>
<evidence type="ECO:0000256" key="2">
    <source>
        <dbReference type="PIRNR" id="PIRNR036893"/>
    </source>
</evidence>
<dbReference type="PRINTS" id="PR01171">
    <property type="entry name" value="BCTLIPOCALIN"/>
</dbReference>
<dbReference type="Proteomes" id="UP000003704">
    <property type="component" value="Unassembled WGS sequence"/>
</dbReference>
<dbReference type="PIRSF" id="PIRSF036893">
    <property type="entry name" value="Lipocalin_ApoD"/>
    <property type="match status" value="1"/>
</dbReference>
<dbReference type="STRING" id="1172194.WQQ_05720"/>
<dbReference type="PATRIC" id="fig|1172194.4.peg.546"/>
<dbReference type="SUPFAM" id="SSF50814">
    <property type="entry name" value="Lipocalins"/>
    <property type="match status" value="1"/>
</dbReference>
<evidence type="ECO:0000256" key="1">
    <source>
        <dbReference type="ARBA" id="ARBA00006889"/>
    </source>
</evidence>
<feature type="lipid moiety-binding region" description="N-palmitoyl cysteine" evidence="3">
    <location>
        <position position="17"/>
    </location>
</feature>
<protein>
    <recommendedName>
        <fullName evidence="2">Outer membrane lipoprotein Blc</fullName>
    </recommendedName>
</protein>
<feature type="lipid moiety-binding region" description="S-diacylglycerol cysteine" evidence="3">
    <location>
        <position position="17"/>
    </location>
</feature>
<dbReference type="RefSeq" id="WP_007183528.1">
    <property type="nucleotide sequence ID" value="NZ_AKGD01000001.1"/>
</dbReference>
<keyword evidence="2" id="KW-0998">Cell outer membrane</keyword>
<dbReference type="EMBL" id="AKGD01000001">
    <property type="protein sequence ID" value="EIT70435.1"/>
    <property type="molecule type" value="Genomic_DNA"/>
</dbReference>
<dbReference type="Pfam" id="PF08212">
    <property type="entry name" value="Lipocalin_2"/>
    <property type="match status" value="1"/>
</dbReference>
<dbReference type="CDD" id="cd19438">
    <property type="entry name" value="lipocalin_Blc-like"/>
    <property type="match status" value="1"/>
</dbReference>
<keyword evidence="3" id="KW-0564">Palmitate</keyword>
<dbReference type="InterPro" id="IPR000566">
    <property type="entry name" value="Lipocln_cytosolic_FA-bd_dom"/>
</dbReference>
<comment type="caution">
    <text evidence="5">The sequence shown here is derived from an EMBL/GenBank/DDBJ whole genome shotgun (WGS) entry which is preliminary data.</text>
</comment>
<comment type="subunit">
    <text evidence="2">Homodimer.</text>
</comment>
<reference evidence="5 6" key="1">
    <citation type="journal article" date="2012" name="J. Bacteriol.">
        <title>Genome Sequence of n-Alkane-Degrading Hydrocarboniphaga effusa Strain AP103T (ATCC BAA-332T).</title>
        <authorList>
            <person name="Chang H.K."/>
            <person name="Zylstra G.J."/>
            <person name="Chae J.C."/>
        </authorList>
    </citation>
    <scope>NUCLEOTIDE SEQUENCE [LARGE SCALE GENOMIC DNA]</scope>
    <source>
        <strain evidence="5 6">AP103</strain>
    </source>
</reference>
<dbReference type="Gene3D" id="2.40.128.20">
    <property type="match status" value="1"/>
</dbReference>
<comment type="subcellular location">
    <subcellularLocation>
        <location evidence="2">Cell outer membrane</location>
    </subcellularLocation>
</comment>
<feature type="chain" id="PRO_5013433645" description="Outer membrane lipoprotein Blc" evidence="2">
    <location>
        <begin position="21"/>
        <end position="187"/>
    </location>
</feature>
<dbReference type="PROSITE" id="PS51257">
    <property type="entry name" value="PROKAR_LIPOPROTEIN"/>
    <property type="match status" value="1"/>
</dbReference>
<keyword evidence="2" id="KW-0732">Signal</keyword>
<organism evidence="5 6">
    <name type="scientific">Hydrocarboniphaga effusa AP103</name>
    <dbReference type="NCBI Taxonomy" id="1172194"/>
    <lineage>
        <taxon>Bacteria</taxon>
        <taxon>Pseudomonadati</taxon>
        <taxon>Pseudomonadota</taxon>
        <taxon>Gammaproteobacteria</taxon>
        <taxon>Nevskiales</taxon>
        <taxon>Nevskiaceae</taxon>
        <taxon>Hydrocarboniphaga</taxon>
    </lineage>
</organism>
<keyword evidence="2" id="KW-0472">Membrane</keyword>